<keyword evidence="9 11" id="KW-0472">Membrane</keyword>
<evidence type="ECO:0000256" key="3">
    <source>
        <dbReference type="ARBA" id="ARBA00022448"/>
    </source>
</evidence>
<feature type="transmembrane region" description="Helical" evidence="11">
    <location>
        <begin position="179"/>
        <end position="198"/>
    </location>
</feature>
<keyword evidence="6 11" id="KW-0375">Hydrogen ion transport</keyword>
<dbReference type="HAMAP" id="MF_01393">
    <property type="entry name" value="ATP_synth_a_bact"/>
    <property type="match status" value="1"/>
</dbReference>
<evidence type="ECO:0000256" key="10">
    <source>
        <dbReference type="ARBA" id="ARBA00023310"/>
    </source>
</evidence>
<evidence type="ECO:0000256" key="4">
    <source>
        <dbReference type="ARBA" id="ARBA00022547"/>
    </source>
</evidence>
<evidence type="ECO:0000313" key="14">
    <source>
        <dbReference type="Proteomes" id="UP000777303"/>
    </source>
</evidence>
<comment type="caution">
    <text evidence="13">The sequence shown here is derived from an EMBL/GenBank/DDBJ whole genome shotgun (WGS) entry which is preliminary data.</text>
</comment>
<reference evidence="13" key="2">
    <citation type="submission" date="2021-04" db="EMBL/GenBank/DDBJ databases">
        <authorList>
            <person name="Gilroy R."/>
        </authorList>
    </citation>
    <scope>NUCLEOTIDE SEQUENCE</scope>
    <source>
        <strain evidence="13">F6-6636</strain>
    </source>
</reference>
<keyword evidence="5 11" id="KW-0812">Transmembrane</keyword>
<reference evidence="13" key="1">
    <citation type="journal article" date="2021" name="PeerJ">
        <title>Extensive microbial diversity within the chicken gut microbiome revealed by metagenomics and culture.</title>
        <authorList>
            <person name="Gilroy R."/>
            <person name="Ravi A."/>
            <person name="Getino M."/>
            <person name="Pursley I."/>
            <person name="Horton D.L."/>
            <person name="Alikhan N.F."/>
            <person name="Baker D."/>
            <person name="Gharbi K."/>
            <person name="Hall N."/>
            <person name="Watson M."/>
            <person name="Adriaenssens E.M."/>
            <person name="Foster-Nyarko E."/>
            <person name="Jarju S."/>
            <person name="Secka A."/>
            <person name="Antonio M."/>
            <person name="Oren A."/>
            <person name="Chaudhuri R.R."/>
            <person name="La Ragione R."/>
            <person name="Hildebrand F."/>
            <person name="Pallen M.J."/>
        </authorList>
    </citation>
    <scope>NUCLEOTIDE SEQUENCE</scope>
    <source>
        <strain evidence="13">F6-6636</strain>
    </source>
</reference>
<dbReference type="NCBIfam" id="NF004479">
    <property type="entry name" value="PRK05815.1-4"/>
    <property type="match status" value="1"/>
</dbReference>
<dbReference type="Gene3D" id="1.20.120.220">
    <property type="entry name" value="ATP synthase, F0 complex, subunit A"/>
    <property type="match status" value="1"/>
</dbReference>
<protein>
    <recommendedName>
        <fullName evidence="11 12">ATP synthase subunit a</fullName>
    </recommendedName>
    <alternativeName>
        <fullName evidence="11">ATP synthase F0 sector subunit a</fullName>
    </alternativeName>
    <alternativeName>
        <fullName evidence="11">F-ATPase subunit 6</fullName>
    </alternativeName>
</protein>
<dbReference type="InterPro" id="IPR035908">
    <property type="entry name" value="F0_ATP_A_sf"/>
</dbReference>
<keyword evidence="11" id="KW-1003">Cell membrane</keyword>
<dbReference type="PANTHER" id="PTHR42823:SF3">
    <property type="entry name" value="ATP SYNTHASE SUBUNIT A, CHLOROPLASTIC"/>
    <property type="match status" value="1"/>
</dbReference>
<comment type="subcellular location">
    <subcellularLocation>
        <location evidence="11 12">Cell membrane</location>
        <topology evidence="11 12">Multi-pass membrane protein</topology>
    </subcellularLocation>
    <subcellularLocation>
        <location evidence="1">Membrane</location>
        <topology evidence="1">Multi-pass membrane protein</topology>
    </subcellularLocation>
</comment>
<keyword evidence="4 11" id="KW-0138">CF(0)</keyword>
<keyword evidence="7 11" id="KW-1133">Transmembrane helix</keyword>
<dbReference type="PANTHER" id="PTHR42823">
    <property type="entry name" value="ATP SYNTHASE SUBUNIT A, CHLOROPLASTIC"/>
    <property type="match status" value="1"/>
</dbReference>
<evidence type="ECO:0000313" key="13">
    <source>
        <dbReference type="EMBL" id="MBU3852092.1"/>
    </source>
</evidence>
<keyword evidence="10 11" id="KW-0066">ATP synthesis</keyword>
<name>A0A948X112_9LACO</name>
<keyword evidence="8 11" id="KW-0406">Ion transport</keyword>
<evidence type="ECO:0000256" key="7">
    <source>
        <dbReference type="ARBA" id="ARBA00022989"/>
    </source>
</evidence>
<evidence type="ECO:0000256" key="2">
    <source>
        <dbReference type="ARBA" id="ARBA00006810"/>
    </source>
</evidence>
<proteinExistence type="inferred from homology"/>
<dbReference type="EMBL" id="JAHLFS010000063">
    <property type="protein sequence ID" value="MBU3852092.1"/>
    <property type="molecule type" value="Genomic_DNA"/>
</dbReference>
<evidence type="ECO:0000256" key="11">
    <source>
        <dbReference type="HAMAP-Rule" id="MF_01393"/>
    </source>
</evidence>
<evidence type="ECO:0000256" key="6">
    <source>
        <dbReference type="ARBA" id="ARBA00022781"/>
    </source>
</evidence>
<gene>
    <name evidence="11 13" type="primary">atpB</name>
    <name evidence="13" type="ORF">H9901_05275</name>
</gene>
<dbReference type="GO" id="GO:0045259">
    <property type="term" value="C:proton-transporting ATP synthase complex"/>
    <property type="evidence" value="ECO:0007669"/>
    <property type="project" value="UniProtKB-KW"/>
</dbReference>
<dbReference type="PRINTS" id="PR00123">
    <property type="entry name" value="ATPASEA"/>
</dbReference>
<evidence type="ECO:0000256" key="5">
    <source>
        <dbReference type="ARBA" id="ARBA00022692"/>
    </source>
</evidence>
<evidence type="ECO:0000256" key="9">
    <source>
        <dbReference type="ARBA" id="ARBA00023136"/>
    </source>
</evidence>
<dbReference type="InterPro" id="IPR023011">
    <property type="entry name" value="ATP_synth_F0_asu_AS"/>
</dbReference>
<feature type="transmembrane region" description="Helical" evidence="11">
    <location>
        <begin position="111"/>
        <end position="132"/>
    </location>
</feature>
<comment type="function">
    <text evidence="11 12">Key component of the proton channel; it plays a direct role in the translocation of protons across the membrane.</text>
</comment>
<dbReference type="InterPro" id="IPR000568">
    <property type="entry name" value="ATP_synth_F0_asu"/>
</dbReference>
<dbReference type="InterPro" id="IPR045082">
    <property type="entry name" value="ATP_syn_F0_a_bact/chloroplast"/>
</dbReference>
<dbReference type="CDD" id="cd00310">
    <property type="entry name" value="ATP-synt_Fo_a_6"/>
    <property type="match status" value="1"/>
</dbReference>
<sequence length="235" mass="26186">MNDKFPIVTFCGLRFNLCIDLSVLITCIVVFALAFAFSRKPQLRPTKKQNMMEWLMSFTNNIVDAAIPAEDSGNFYLFAFVLFAFIFVSNQLGLLVELIVGGNTWIDSPTANAVVTLGLAMMVLLMSHCYGVKKYGFKGYLKGYIKPMSMLLPINLVEEFTNFMTLGLRLYGNIFAGEVLLMLIANMATSLHLGAIAVMPLEMIWQAFSAFIGSIQAFVFVTLGMVYISSKLQEE</sequence>
<dbReference type="GO" id="GO:0042777">
    <property type="term" value="P:proton motive force-driven plasma membrane ATP synthesis"/>
    <property type="evidence" value="ECO:0007669"/>
    <property type="project" value="TreeGrafter"/>
</dbReference>
<dbReference type="PROSITE" id="PS00449">
    <property type="entry name" value="ATPASE_A"/>
    <property type="match status" value="1"/>
</dbReference>
<dbReference type="NCBIfam" id="TIGR01131">
    <property type="entry name" value="ATP_synt_6_or_A"/>
    <property type="match status" value="1"/>
</dbReference>
<evidence type="ECO:0000256" key="1">
    <source>
        <dbReference type="ARBA" id="ARBA00004141"/>
    </source>
</evidence>
<feature type="transmembrane region" description="Helical" evidence="11">
    <location>
        <begin position="12"/>
        <end position="37"/>
    </location>
</feature>
<evidence type="ECO:0000256" key="8">
    <source>
        <dbReference type="ARBA" id="ARBA00023065"/>
    </source>
</evidence>
<dbReference type="Proteomes" id="UP000777303">
    <property type="component" value="Unassembled WGS sequence"/>
</dbReference>
<dbReference type="GO" id="GO:0046933">
    <property type="term" value="F:proton-transporting ATP synthase activity, rotational mechanism"/>
    <property type="evidence" value="ECO:0007669"/>
    <property type="project" value="UniProtKB-UniRule"/>
</dbReference>
<feature type="transmembrane region" description="Helical" evidence="11">
    <location>
        <begin position="204"/>
        <end position="228"/>
    </location>
</feature>
<feature type="transmembrane region" description="Helical" evidence="11">
    <location>
        <begin position="75"/>
        <end position="99"/>
    </location>
</feature>
<comment type="similarity">
    <text evidence="2 11 12">Belongs to the ATPase A chain family.</text>
</comment>
<dbReference type="AlphaFoldDB" id="A0A948X112"/>
<keyword evidence="3 11" id="KW-0813">Transport</keyword>
<organism evidence="13 14">
    <name type="scientific">Candidatus Paralactobacillus gallistercoris</name>
    <dbReference type="NCBI Taxonomy" id="2838724"/>
    <lineage>
        <taxon>Bacteria</taxon>
        <taxon>Bacillati</taxon>
        <taxon>Bacillota</taxon>
        <taxon>Bacilli</taxon>
        <taxon>Lactobacillales</taxon>
        <taxon>Lactobacillaceae</taxon>
        <taxon>Lactobacillus</taxon>
    </lineage>
</organism>
<dbReference type="SUPFAM" id="SSF81336">
    <property type="entry name" value="F1F0 ATP synthase subunit A"/>
    <property type="match status" value="1"/>
</dbReference>
<evidence type="ECO:0000256" key="12">
    <source>
        <dbReference type="RuleBase" id="RU000483"/>
    </source>
</evidence>
<accession>A0A948X112</accession>
<dbReference type="Pfam" id="PF00119">
    <property type="entry name" value="ATP-synt_A"/>
    <property type="match status" value="1"/>
</dbReference>
<dbReference type="GO" id="GO:0005886">
    <property type="term" value="C:plasma membrane"/>
    <property type="evidence" value="ECO:0007669"/>
    <property type="project" value="UniProtKB-SubCell"/>
</dbReference>